<comment type="caution">
    <text evidence="1">The sequence shown here is derived from an EMBL/GenBank/DDBJ whole genome shotgun (WGS) entry which is preliminary data.</text>
</comment>
<evidence type="ECO:0000313" key="2">
    <source>
        <dbReference type="Proteomes" id="UP000051176"/>
    </source>
</evidence>
<accession>A0A0R1GM48</accession>
<proteinExistence type="predicted"/>
<organism evidence="1 2">
    <name type="scientific">Levilactobacillus parabrevis ATCC 53295</name>
    <dbReference type="NCBI Taxonomy" id="1267003"/>
    <lineage>
        <taxon>Bacteria</taxon>
        <taxon>Bacillati</taxon>
        <taxon>Bacillota</taxon>
        <taxon>Bacilli</taxon>
        <taxon>Lactobacillales</taxon>
        <taxon>Lactobacillaceae</taxon>
        <taxon>Levilactobacillus</taxon>
    </lineage>
</organism>
<dbReference type="PATRIC" id="fig|1267003.4.peg.1606"/>
<protein>
    <submittedName>
        <fullName evidence="1">Uncharacterized protein</fullName>
    </submittedName>
</protein>
<dbReference type="AlphaFoldDB" id="A0A0R1GM48"/>
<gene>
    <name evidence="1" type="ORF">FD07_GL001521</name>
</gene>
<keyword evidence="2" id="KW-1185">Reference proteome</keyword>
<dbReference type="EMBL" id="AZCZ01000039">
    <property type="protein sequence ID" value="KRK35083.1"/>
    <property type="molecule type" value="Genomic_DNA"/>
</dbReference>
<name>A0A0R1GM48_9LACO</name>
<dbReference type="Proteomes" id="UP000051176">
    <property type="component" value="Unassembled WGS sequence"/>
</dbReference>
<sequence length="100" mass="11802">MHSWREDYQKKRFPSIDLRKSSHGWTYFAVNLKPNWELSNSQFYFGQVLPVKYGKQRALAYVQGVNESKTKVELLTKKKINHPVFKSTKHMTVINYHGGK</sequence>
<reference evidence="1 2" key="1">
    <citation type="journal article" date="2015" name="Genome Announc.">
        <title>Expanding the biotechnology potential of lactobacilli through comparative genomics of 213 strains and associated genera.</title>
        <authorList>
            <person name="Sun Z."/>
            <person name="Harris H.M."/>
            <person name="McCann A."/>
            <person name="Guo C."/>
            <person name="Argimon S."/>
            <person name="Zhang W."/>
            <person name="Yang X."/>
            <person name="Jeffery I.B."/>
            <person name="Cooney J.C."/>
            <person name="Kagawa T.F."/>
            <person name="Liu W."/>
            <person name="Song Y."/>
            <person name="Salvetti E."/>
            <person name="Wrobel A."/>
            <person name="Rasinkangas P."/>
            <person name="Parkhill J."/>
            <person name="Rea M.C."/>
            <person name="O'Sullivan O."/>
            <person name="Ritari J."/>
            <person name="Douillard F.P."/>
            <person name="Paul Ross R."/>
            <person name="Yang R."/>
            <person name="Briner A.E."/>
            <person name="Felis G.E."/>
            <person name="de Vos W.M."/>
            <person name="Barrangou R."/>
            <person name="Klaenhammer T.R."/>
            <person name="Caufield P.W."/>
            <person name="Cui Y."/>
            <person name="Zhang H."/>
            <person name="O'Toole P.W."/>
        </authorList>
    </citation>
    <scope>NUCLEOTIDE SEQUENCE [LARGE SCALE GENOMIC DNA]</scope>
    <source>
        <strain evidence="1 2">ATCC 53295</strain>
    </source>
</reference>
<evidence type="ECO:0000313" key="1">
    <source>
        <dbReference type="EMBL" id="KRK35083.1"/>
    </source>
</evidence>